<evidence type="ECO:0000313" key="1">
    <source>
        <dbReference type="EMBL" id="ABW68150.1"/>
    </source>
</evidence>
<dbReference type="OrthoDB" id="9796370at2"/>
<dbReference type="AlphaFoldDB" id="A8ZVG3"/>
<gene>
    <name evidence="1" type="ordered locus">Dole_2346</name>
</gene>
<protein>
    <submittedName>
        <fullName evidence="1">Uncharacterized protein</fullName>
    </submittedName>
</protein>
<dbReference type="eggNOG" id="COG3093">
    <property type="taxonomic scope" value="Bacteria"/>
</dbReference>
<dbReference type="EMBL" id="CP000859">
    <property type="protein sequence ID" value="ABW68150.1"/>
    <property type="molecule type" value="Genomic_DNA"/>
</dbReference>
<proteinExistence type="predicted"/>
<dbReference type="Proteomes" id="UP000008561">
    <property type="component" value="Chromosome"/>
</dbReference>
<reference evidence="1 2" key="1">
    <citation type="submission" date="2007-10" db="EMBL/GenBank/DDBJ databases">
        <title>Complete sequence of Desulfococcus oleovorans Hxd3.</title>
        <authorList>
            <consortium name="US DOE Joint Genome Institute"/>
            <person name="Copeland A."/>
            <person name="Lucas S."/>
            <person name="Lapidus A."/>
            <person name="Barry K."/>
            <person name="Glavina del Rio T."/>
            <person name="Dalin E."/>
            <person name="Tice H."/>
            <person name="Pitluck S."/>
            <person name="Kiss H."/>
            <person name="Brettin T."/>
            <person name="Bruce D."/>
            <person name="Detter J.C."/>
            <person name="Han C."/>
            <person name="Schmutz J."/>
            <person name="Larimer F."/>
            <person name="Land M."/>
            <person name="Hauser L."/>
            <person name="Kyrpides N."/>
            <person name="Kim E."/>
            <person name="Wawrik B."/>
            <person name="Richardson P."/>
        </authorList>
    </citation>
    <scope>NUCLEOTIDE SEQUENCE [LARGE SCALE GENOMIC DNA]</scope>
    <source>
        <strain evidence="2">DSM 6200 / JCM 39069 / Hxd3</strain>
    </source>
</reference>
<keyword evidence="2" id="KW-1185">Reference proteome</keyword>
<name>A8ZVG3_DESOH</name>
<evidence type="ECO:0000313" key="2">
    <source>
        <dbReference type="Proteomes" id="UP000008561"/>
    </source>
</evidence>
<dbReference type="STRING" id="96561.Dole_2346"/>
<dbReference type="RefSeq" id="WP_012175762.1">
    <property type="nucleotide sequence ID" value="NC_009943.1"/>
</dbReference>
<organism evidence="1 2">
    <name type="scientific">Desulfosudis oleivorans (strain DSM 6200 / JCM 39069 / Hxd3)</name>
    <name type="common">Desulfococcus oleovorans</name>
    <dbReference type="NCBI Taxonomy" id="96561"/>
    <lineage>
        <taxon>Bacteria</taxon>
        <taxon>Pseudomonadati</taxon>
        <taxon>Thermodesulfobacteriota</taxon>
        <taxon>Desulfobacteria</taxon>
        <taxon>Desulfobacterales</taxon>
        <taxon>Desulfosudaceae</taxon>
        <taxon>Desulfosudis</taxon>
    </lineage>
</organism>
<dbReference type="HOGENOM" id="CLU_007145_1_0_7"/>
<dbReference type="KEGG" id="dol:Dole_2346"/>
<accession>A8ZVG3</accession>
<sequence>MDFDSWIASLREVLQGQDNPLALRNGRWEVVDRKELWHGLGSRIFDTHLDQFKDCAVEVLSELDPQFELPAEERYAANIHGKVLNHSSDLRKGLAETLALLGSHGGILKNCTQHKPEFIAVLSIRDIFEQANWQLWGSLNSLLPTLSEAAPGEFLNLVQNALQKQPCPFDELFAQEGKGIAGRNYMTGLLWALEGLSWAEEHFMGVAIILAELASHDPGGNWTNRPVNSLITILLPWYPQTLAPIDKRIAAIKAIRRDFPDIAWKVLLSLLPNQHQTSFGVHKPLWRSIVPKDWEPKVTNKQYWDQVAGYAEIAVEMACGDLDKLKELVANLDNLPKPSFDQVLKYLSSEAITNLPENQRLPIWTDLTNFARKHRRFSDAKWALNDENITQIEAVANRLAPTSPEGLYRRLFVSKEFDLYHKNGDWEEQHKKLDERRQKAIQEIYDASGLQGIIAFINEVESPNKVGWALGLIADSGIDSDLLKNYLDTEDTIYRQFMGGFVWGRYQNQGWEWVDGLDRAEWTIAQKCQLLMYLPFEDDTWKRAVDWLGDAEYEYWQRVPVNPYQSKSDLLFAIDKLLGVARPQAAIACLNYRLHKKLPFDAKRTVRALLETVSSSEPTANIDSYEITELIKALQNDSNTDQDDLFKVEWAYLRLLDRHSGAEPKLLEKYLSTQPDFFCEVIRLIYRSKNEETQGEEPGEVKKALASNAWRLLHEWRRPPGLREDGSFSSEDFEAWLKSVKHLCKESGHLEVAMIKVGEVLLYCPPDPQGLWLPRSVASVLNARDAEEMRSGFRTEIFNSRGVHSVDPTGKPERDLAALWREKADALENSGFARFAFTLRELANSYDREAERIIEEHKSKVE</sequence>